<evidence type="ECO:0000256" key="1">
    <source>
        <dbReference type="ARBA" id="ARBA00006525"/>
    </source>
</evidence>
<sequence length="367" mass="41313">MNLTEKHYQLALTKVPNIGPVQMKQLLDIVPSAKDLFTMSIKELLTIESMGVVKAKAFKAFDSWDEIENEYDFIEKFNIELIFINDPQYPYRLRQISDPPTILFKRGNTSLNPEKCISIIGTRDNTNYGKTITEKLIQTLQSLDVTVYSGLALGIDTIAHKSSLDNQLSTIGVLGHGFKHLYPYENKKLAEDILNNNGGLITEFFHSTIPDRFNFPLRNRIVAGISDATIVIETAMKGGSMITAHLASDYNRDVFAVPGKISDIKSQGCNQLIGDNHAEIFISPEYFIEKMNWSVKQTKPQIQRQFFPDLTPLEERIVQLLRNLSIVSIDEIQQNISETPSVIAGALLNMELSGVIKTLPGKMYELL</sequence>
<keyword evidence="5" id="KW-1185">Reference proteome</keyword>
<dbReference type="InterPro" id="IPR057666">
    <property type="entry name" value="DrpA_SLOG"/>
</dbReference>
<dbReference type="PANTHER" id="PTHR43022">
    <property type="entry name" value="PROTEIN SMF"/>
    <property type="match status" value="1"/>
</dbReference>
<feature type="domain" description="Smf/DprA SLOG" evidence="2">
    <location>
        <begin position="81"/>
        <end position="291"/>
    </location>
</feature>
<dbReference type="EMBL" id="CP044016">
    <property type="protein sequence ID" value="QES89379.1"/>
    <property type="molecule type" value="Genomic_DNA"/>
</dbReference>
<evidence type="ECO:0000313" key="4">
    <source>
        <dbReference type="EMBL" id="QES89379.1"/>
    </source>
</evidence>
<dbReference type="InterPro" id="IPR041614">
    <property type="entry name" value="DprA_WH"/>
</dbReference>
<evidence type="ECO:0000313" key="5">
    <source>
        <dbReference type="Proteomes" id="UP000292424"/>
    </source>
</evidence>
<organism evidence="4 5">
    <name type="scientific">Rhizosphaericola mali</name>
    <dbReference type="NCBI Taxonomy" id="2545455"/>
    <lineage>
        <taxon>Bacteria</taxon>
        <taxon>Pseudomonadati</taxon>
        <taxon>Bacteroidota</taxon>
        <taxon>Chitinophagia</taxon>
        <taxon>Chitinophagales</taxon>
        <taxon>Chitinophagaceae</taxon>
        <taxon>Rhizosphaericola</taxon>
    </lineage>
</organism>
<dbReference type="AlphaFoldDB" id="A0A5P2G5F2"/>
<dbReference type="Pfam" id="PF02481">
    <property type="entry name" value="DNA_processg_A"/>
    <property type="match status" value="1"/>
</dbReference>
<dbReference type="Pfam" id="PF17782">
    <property type="entry name" value="WHD_DprA"/>
    <property type="match status" value="1"/>
</dbReference>
<dbReference type="InterPro" id="IPR036388">
    <property type="entry name" value="WH-like_DNA-bd_sf"/>
</dbReference>
<name>A0A5P2G5F2_9BACT</name>
<accession>A0A5P2G5F2</accession>
<dbReference type="NCBIfam" id="TIGR00732">
    <property type="entry name" value="dprA"/>
    <property type="match status" value="1"/>
</dbReference>
<evidence type="ECO:0000259" key="2">
    <source>
        <dbReference type="Pfam" id="PF02481"/>
    </source>
</evidence>
<dbReference type="InterPro" id="IPR003488">
    <property type="entry name" value="DprA"/>
</dbReference>
<dbReference type="PANTHER" id="PTHR43022:SF1">
    <property type="entry name" value="PROTEIN SMF"/>
    <property type="match status" value="1"/>
</dbReference>
<dbReference type="Proteomes" id="UP000292424">
    <property type="component" value="Chromosome"/>
</dbReference>
<gene>
    <name evidence="4" type="primary">dprA</name>
    <name evidence="4" type="ORF">E0W69_012130</name>
</gene>
<dbReference type="Gene3D" id="3.40.50.450">
    <property type="match status" value="1"/>
</dbReference>
<dbReference type="RefSeq" id="WP_131330324.1">
    <property type="nucleotide sequence ID" value="NZ_CP044016.1"/>
</dbReference>
<dbReference type="OrthoDB" id="9785707at2"/>
<protein>
    <submittedName>
        <fullName evidence="4">DNA-protecting protein DprA</fullName>
    </submittedName>
</protein>
<dbReference type="SUPFAM" id="SSF102405">
    <property type="entry name" value="MCP/YpsA-like"/>
    <property type="match status" value="1"/>
</dbReference>
<feature type="domain" description="DprA winged helix" evidence="3">
    <location>
        <begin position="308"/>
        <end position="362"/>
    </location>
</feature>
<dbReference type="InterPro" id="IPR010994">
    <property type="entry name" value="RuvA_2-like"/>
</dbReference>
<dbReference type="Gene3D" id="1.10.10.10">
    <property type="entry name" value="Winged helix-like DNA-binding domain superfamily/Winged helix DNA-binding domain"/>
    <property type="match status" value="1"/>
</dbReference>
<comment type="similarity">
    <text evidence="1">Belongs to the DprA/Smf family.</text>
</comment>
<dbReference type="GO" id="GO:0009294">
    <property type="term" value="P:DNA-mediated transformation"/>
    <property type="evidence" value="ECO:0007669"/>
    <property type="project" value="InterPro"/>
</dbReference>
<proteinExistence type="inferred from homology"/>
<reference evidence="4 5" key="1">
    <citation type="submission" date="2019-09" db="EMBL/GenBank/DDBJ databases">
        <title>Complete genome sequence of Arachidicoccus sp. B3-10 isolated from apple orchard soil.</title>
        <authorList>
            <person name="Kim H.S."/>
            <person name="Han K.-I."/>
            <person name="Suh M.K."/>
            <person name="Lee K.C."/>
            <person name="Eom M.K."/>
            <person name="Kim J.-S."/>
            <person name="Kang S.W."/>
            <person name="Sin Y."/>
            <person name="Lee J.-S."/>
        </authorList>
    </citation>
    <scope>NUCLEOTIDE SEQUENCE [LARGE SCALE GENOMIC DNA]</scope>
    <source>
        <strain evidence="4 5">B3-10</strain>
    </source>
</reference>
<evidence type="ECO:0000259" key="3">
    <source>
        <dbReference type="Pfam" id="PF17782"/>
    </source>
</evidence>
<dbReference type="KEGG" id="arac:E0W69_012130"/>
<dbReference type="SUPFAM" id="SSF47781">
    <property type="entry name" value="RuvA domain 2-like"/>
    <property type="match status" value="1"/>
</dbReference>